<feature type="non-terminal residue" evidence="1">
    <location>
        <position position="1"/>
    </location>
</feature>
<proteinExistence type="predicted"/>
<accession>A0A820LNA6</accession>
<reference evidence="1" key="1">
    <citation type="submission" date="2021-02" db="EMBL/GenBank/DDBJ databases">
        <authorList>
            <person name="Nowell W R."/>
        </authorList>
    </citation>
    <scope>NUCLEOTIDE SEQUENCE</scope>
</reference>
<dbReference type="EMBL" id="CAJOAX010066742">
    <property type="protein sequence ID" value="CAF4360154.1"/>
    <property type="molecule type" value="Genomic_DNA"/>
</dbReference>
<evidence type="ECO:0000313" key="2">
    <source>
        <dbReference type="Proteomes" id="UP000663823"/>
    </source>
</evidence>
<comment type="caution">
    <text evidence="1">The sequence shown here is derived from an EMBL/GenBank/DDBJ whole genome shotgun (WGS) entry which is preliminary data.</text>
</comment>
<organism evidence="1 2">
    <name type="scientific">Rotaria sordida</name>
    <dbReference type="NCBI Taxonomy" id="392033"/>
    <lineage>
        <taxon>Eukaryota</taxon>
        <taxon>Metazoa</taxon>
        <taxon>Spiralia</taxon>
        <taxon>Gnathifera</taxon>
        <taxon>Rotifera</taxon>
        <taxon>Eurotatoria</taxon>
        <taxon>Bdelloidea</taxon>
        <taxon>Philodinida</taxon>
        <taxon>Philodinidae</taxon>
        <taxon>Rotaria</taxon>
    </lineage>
</organism>
<sequence>IPAQLITHKLSKDICQQIEQGDTIDVNYEYTNYLYI</sequence>
<evidence type="ECO:0000313" key="1">
    <source>
        <dbReference type="EMBL" id="CAF4360154.1"/>
    </source>
</evidence>
<protein>
    <submittedName>
        <fullName evidence="1">Uncharacterized protein</fullName>
    </submittedName>
</protein>
<dbReference type="Proteomes" id="UP000663823">
    <property type="component" value="Unassembled WGS sequence"/>
</dbReference>
<name>A0A820LNA6_9BILA</name>
<dbReference type="AlphaFoldDB" id="A0A820LNA6"/>
<gene>
    <name evidence="1" type="ORF">OTI717_LOCUS43820</name>
</gene>